<dbReference type="GO" id="GO:0016491">
    <property type="term" value="F:oxidoreductase activity"/>
    <property type="evidence" value="ECO:0007669"/>
    <property type="project" value="UniProtKB-KW"/>
</dbReference>
<sequence length="396" mass="43923">MTVEAPGRALKLEPIRSIKKAPVEEFYQSGHRTCQGCLSALPMRLMAKAAGPRTIVLGTTGCMYVANTTYMTTPWVVPWMHTQLGAAGSAAVGTSAGLKALMRKGKMKDEPINVIAFCGDGGGADMGLSAISAALTDIEYNLLIFLYDNESYANTDIQTSGQTPWGAVTTFSPPGKKFRIMQRRWKKNVPGMLAAGHPDTRYVASGTPAIPVDMMDKVRSALRAGGPTYIHVLDPCPKGWHYDPEHSNELGKLAIETGIYPLYEVKDGVLNFTGITKQIAEGRRRRKPVREYLEKQGRFAHFKNQDYAYFQKKVDEMWEQWIIPCVVAFSYGGPINITGDIPKVRNRNVKRENASWAGEPGHSHEQFAETPDEPQEPWRDDNELGRYPWALPSTGQ</sequence>
<gene>
    <name evidence="4" type="ORF">RxyAA322_01980</name>
</gene>
<feature type="region of interest" description="Disordered" evidence="2">
    <location>
        <begin position="353"/>
        <end position="396"/>
    </location>
</feature>
<evidence type="ECO:0000259" key="3">
    <source>
        <dbReference type="Pfam" id="PF02775"/>
    </source>
</evidence>
<evidence type="ECO:0000313" key="4">
    <source>
        <dbReference type="EMBL" id="BBL78344.1"/>
    </source>
</evidence>
<dbReference type="Proteomes" id="UP000318065">
    <property type="component" value="Chromosome"/>
</dbReference>
<proteinExistence type="predicted"/>
<organism evidence="4 5">
    <name type="scientific">Rubrobacter xylanophilus</name>
    <dbReference type="NCBI Taxonomy" id="49319"/>
    <lineage>
        <taxon>Bacteria</taxon>
        <taxon>Bacillati</taxon>
        <taxon>Actinomycetota</taxon>
        <taxon>Rubrobacteria</taxon>
        <taxon>Rubrobacterales</taxon>
        <taxon>Rubrobacteraceae</taxon>
        <taxon>Rubrobacter</taxon>
    </lineage>
</organism>
<dbReference type="Gene3D" id="3.40.50.970">
    <property type="match status" value="1"/>
</dbReference>
<keyword evidence="5" id="KW-1185">Reference proteome</keyword>
<dbReference type="PANTHER" id="PTHR42897">
    <property type="entry name" value="PYRUVATE SYNTHASE SUBUNIT PORB"/>
    <property type="match status" value="1"/>
</dbReference>
<dbReference type="InterPro" id="IPR029061">
    <property type="entry name" value="THDP-binding"/>
</dbReference>
<dbReference type="AlphaFoldDB" id="A0A510HEJ0"/>
<evidence type="ECO:0000313" key="5">
    <source>
        <dbReference type="Proteomes" id="UP000318065"/>
    </source>
</evidence>
<keyword evidence="1" id="KW-0560">Oxidoreductase</keyword>
<name>A0A510HEJ0_9ACTN</name>
<evidence type="ECO:0000256" key="1">
    <source>
        <dbReference type="ARBA" id="ARBA00023002"/>
    </source>
</evidence>
<reference evidence="4" key="1">
    <citation type="journal article" date="2019" name="Microbiol. Resour. Announc.">
        <title>Complete Genome Sequence of Rubrobacter xylanophilus Strain AA3-22, Isolated from Arima Onsen in Japan.</title>
        <authorList>
            <person name="Tomariguchi N."/>
            <person name="Miyazaki K."/>
        </authorList>
    </citation>
    <scope>NUCLEOTIDE SEQUENCE [LARGE SCALE GENOMIC DNA]</scope>
    <source>
        <strain evidence="4">AA3-22</strain>
    </source>
</reference>
<protein>
    <submittedName>
        <fullName evidence="4">Oxalate oxidoreductase subunit beta</fullName>
    </submittedName>
</protein>
<dbReference type="PANTHER" id="PTHR42897:SF2">
    <property type="entry name" value="PYRUVATE SYNTHASE SUBUNIT PORB"/>
    <property type="match status" value="1"/>
</dbReference>
<dbReference type="Pfam" id="PF02775">
    <property type="entry name" value="TPP_enzyme_C"/>
    <property type="match status" value="1"/>
</dbReference>
<evidence type="ECO:0000256" key="2">
    <source>
        <dbReference type="SAM" id="MobiDB-lite"/>
    </source>
</evidence>
<dbReference type="SUPFAM" id="SSF52518">
    <property type="entry name" value="Thiamin diphosphate-binding fold (THDP-binding)"/>
    <property type="match status" value="1"/>
</dbReference>
<dbReference type="EMBL" id="AP019791">
    <property type="protein sequence ID" value="BBL78344.1"/>
    <property type="molecule type" value="Genomic_DNA"/>
</dbReference>
<dbReference type="GO" id="GO:0000287">
    <property type="term" value="F:magnesium ion binding"/>
    <property type="evidence" value="ECO:0007669"/>
    <property type="project" value="UniProtKB-ARBA"/>
</dbReference>
<dbReference type="InterPro" id="IPR051479">
    <property type="entry name" value="PorB-like"/>
</dbReference>
<dbReference type="InterPro" id="IPR011766">
    <property type="entry name" value="TPP_enzyme_TPP-bd"/>
</dbReference>
<accession>A0A510HEJ0</accession>
<dbReference type="GO" id="GO:0030976">
    <property type="term" value="F:thiamine pyrophosphate binding"/>
    <property type="evidence" value="ECO:0007669"/>
    <property type="project" value="InterPro"/>
</dbReference>
<feature type="domain" description="Thiamine pyrophosphate enzyme TPP-binding" evidence="3">
    <location>
        <begin position="60"/>
        <end position="232"/>
    </location>
</feature>
<dbReference type="OrthoDB" id="9794954at2"/>